<feature type="compositionally biased region" description="Polar residues" evidence="1">
    <location>
        <begin position="151"/>
        <end position="166"/>
    </location>
</feature>
<evidence type="ECO:0000313" key="4">
    <source>
        <dbReference type="Proteomes" id="UP000738349"/>
    </source>
</evidence>
<feature type="region of interest" description="Disordered" evidence="1">
    <location>
        <begin position="128"/>
        <end position="166"/>
    </location>
</feature>
<organism evidence="3 4">
    <name type="scientific">Dactylonectria macrodidyma</name>
    <dbReference type="NCBI Taxonomy" id="307937"/>
    <lineage>
        <taxon>Eukaryota</taxon>
        <taxon>Fungi</taxon>
        <taxon>Dikarya</taxon>
        <taxon>Ascomycota</taxon>
        <taxon>Pezizomycotina</taxon>
        <taxon>Sordariomycetes</taxon>
        <taxon>Hypocreomycetidae</taxon>
        <taxon>Hypocreales</taxon>
        <taxon>Nectriaceae</taxon>
        <taxon>Dactylonectria</taxon>
    </lineage>
</organism>
<dbReference type="Proteomes" id="UP000738349">
    <property type="component" value="Unassembled WGS sequence"/>
</dbReference>
<dbReference type="AlphaFoldDB" id="A0A9P9D7R2"/>
<evidence type="ECO:0000256" key="1">
    <source>
        <dbReference type="SAM" id="MobiDB-lite"/>
    </source>
</evidence>
<protein>
    <submittedName>
        <fullName evidence="3">Uncharacterized protein</fullName>
    </submittedName>
</protein>
<feature type="chain" id="PRO_5040493047" evidence="2">
    <location>
        <begin position="26"/>
        <end position="166"/>
    </location>
</feature>
<dbReference type="EMBL" id="JAGMUV010000033">
    <property type="protein sequence ID" value="KAH7114128.1"/>
    <property type="molecule type" value="Genomic_DNA"/>
</dbReference>
<name>A0A9P9D7R2_9HYPO</name>
<proteinExistence type="predicted"/>
<keyword evidence="2" id="KW-0732">Signal</keyword>
<reference evidence="3" key="1">
    <citation type="journal article" date="2021" name="Nat. Commun.">
        <title>Genetic determinants of endophytism in the Arabidopsis root mycobiome.</title>
        <authorList>
            <person name="Mesny F."/>
            <person name="Miyauchi S."/>
            <person name="Thiergart T."/>
            <person name="Pickel B."/>
            <person name="Atanasova L."/>
            <person name="Karlsson M."/>
            <person name="Huettel B."/>
            <person name="Barry K.W."/>
            <person name="Haridas S."/>
            <person name="Chen C."/>
            <person name="Bauer D."/>
            <person name="Andreopoulos W."/>
            <person name="Pangilinan J."/>
            <person name="LaButti K."/>
            <person name="Riley R."/>
            <person name="Lipzen A."/>
            <person name="Clum A."/>
            <person name="Drula E."/>
            <person name="Henrissat B."/>
            <person name="Kohler A."/>
            <person name="Grigoriev I.V."/>
            <person name="Martin F.M."/>
            <person name="Hacquard S."/>
        </authorList>
    </citation>
    <scope>NUCLEOTIDE SEQUENCE</scope>
    <source>
        <strain evidence="3">MPI-CAGE-AT-0147</strain>
    </source>
</reference>
<evidence type="ECO:0000256" key="2">
    <source>
        <dbReference type="SAM" id="SignalP"/>
    </source>
</evidence>
<keyword evidence="4" id="KW-1185">Reference proteome</keyword>
<sequence>MRDLSSPSLSLTLHILISVFWNAQAGTMASLDQSLSLDADTRRYFFTPNSCPSSPATVDVGRPIALGLTCEIPYQSPRYARSDCSENPQPISSLFLNQRRLSLSLLPSLDLTGRAPKTNPPETTICTRGPLLPRTGYTTAPGRVRRAAATNPRSSSANTTKSLTLT</sequence>
<comment type="caution">
    <text evidence="3">The sequence shown here is derived from an EMBL/GenBank/DDBJ whole genome shotgun (WGS) entry which is preliminary data.</text>
</comment>
<gene>
    <name evidence="3" type="ORF">EDB81DRAFT_921260</name>
</gene>
<evidence type="ECO:0000313" key="3">
    <source>
        <dbReference type="EMBL" id="KAH7114128.1"/>
    </source>
</evidence>
<accession>A0A9P9D7R2</accession>
<feature type="signal peptide" evidence="2">
    <location>
        <begin position="1"/>
        <end position="25"/>
    </location>
</feature>